<dbReference type="Proteomes" id="UP000029385">
    <property type="component" value="Unassembled WGS sequence"/>
</dbReference>
<dbReference type="InterPro" id="IPR051203">
    <property type="entry name" value="Polysaccharide_Synthase-Rel"/>
</dbReference>
<dbReference type="CDD" id="cd05237">
    <property type="entry name" value="UDP_invert_4-6DH_SDR_e"/>
    <property type="match status" value="1"/>
</dbReference>
<evidence type="ECO:0000259" key="4">
    <source>
        <dbReference type="SMART" id="SM00822"/>
    </source>
</evidence>
<proteinExistence type="inferred from homology"/>
<gene>
    <name evidence="5" type="ORF">N789_00120</name>
</gene>
<reference evidence="5 6" key="1">
    <citation type="submission" date="2013-09" db="EMBL/GenBank/DDBJ databases">
        <title>Genome sequencing of Arenimonas oryziterrae.</title>
        <authorList>
            <person name="Chen F."/>
            <person name="Wang G."/>
        </authorList>
    </citation>
    <scope>NUCLEOTIDE SEQUENCE [LARGE SCALE GENOMIC DNA]</scope>
    <source>
        <strain evidence="5 6">YC6267</strain>
    </source>
</reference>
<dbReference type="InterPro" id="IPR057326">
    <property type="entry name" value="KR_dom"/>
</dbReference>
<dbReference type="EMBL" id="AVCI01000001">
    <property type="protein sequence ID" value="KFN44445.1"/>
    <property type="molecule type" value="Genomic_DNA"/>
</dbReference>
<dbReference type="AlphaFoldDB" id="A0A091BJG7"/>
<feature type="transmembrane region" description="Helical" evidence="3">
    <location>
        <begin position="82"/>
        <end position="104"/>
    </location>
</feature>
<sequence>MTRTTWLLAIVPRLLVIVHDLAIVALTWIGLRWLASVAGAPAAPALPVELAVVLGLQGAMLWAVGLYRGVWRFASLPDLANLLRAALLGLLLIIATFALLGMLPDIPRRVLVPYVIVLVFLLGAPRLLYRLWKDHRMAARHSDATRVVVLGAGRAAEMLLRDFRSDGRYLPVGLLDDKADMRHMKVQGVPVLGRIDDIADVARETAASMLVIAMPSATPAEMLRVVSLCESTGLPFRKVPRLSDMLDATPGQLRLNEVAIEDLLGREPVAFDWESVRRSLGGRTVLITGAGGSIGSELARQCARAGVARLLLLERAELPLIEVCEGLARDFPAVRVDILLGDCGDAVTCRRALRHRPDFVYHAAANKQVPLLEGQLREGLRNNVAATHVLAAACRAAEVGNFVLISTDKAVDPINVLGASKRFAELVCQSSFAGSKTGLSIVRFGNVLDSAGSVVPLFRRQIAAGGPVTVTHPEITRFFMTIPEACQLILQTAALPATAAAVYTLDMGRPVAIRELAEQMIRLAGKQPGRDVAIEYTGLRPGEKLHERLFAAGERHDRTANPLVLQAQPRASAENAVSAALNRLLAALADDASDADLAAVLREAVPEYTPGAITNHEPPART</sequence>
<comment type="similarity">
    <text evidence="2">Belongs to the polysaccharide synthase family.</text>
</comment>
<dbReference type="eggNOG" id="COG1086">
    <property type="taxonomic scope" value="Bacteria"/>
</dbReference>
<evidence type="ECO:0000313" key="5">
    <source>
        <dbReference type="EMBL" id="KFN44445.1"/>
    </source>
</evidence>
<keyword evidence="3" id="KW-1133">Transmembrane helix</keyword>
<keyword evidence="3" id="KW-0472">Membrane</keyword>
<dbReference type="Pfam" id="PF02719">
    <property type="entry name" value="Polysacc_synt_2"/>
    <property type="match status" value="1"/>
</dbReference>
<evidence type="ECO:0000256" key="1">
    <source>
        <dbReference type="ARBA" id="ARBA00006484"/>
    </source>
</evidence>
<dbReference type="STRING" id="1121015.GCA_000420545_00971"/>
<feature type="transmembrane region" description="Helical" evidence="3">
    <location>
        <begin position="110"/>
        <end position="129"/>
    </location>
</feature>
<dbReference type="OrthoDB" id="9803111at2"/>
<dbReference type="RefSeq" id="WP_022968617.1">
    <property type="nucleotide sequence ID" value="NZ_ATVD01000002.1"/>
</dbReference>
<evidence type="ECO:0000256" key="2">
    <source>
        <dbReference type="ARBA" id="ARBA00007430"/>
    </source>
</evidence>
<name>A0A091BJG7_9GAMM</name>
<dbReference type="Pfam" id="PF13727">
    <property type="entry name" value="CoA_binding_3"/>
    <property type="match status" value="1"/>
</dbReference>
<dbReference type="InterPro" id="IPR036291">
    <property type="entry name" value="NAD(P)-bd_dom_sf"/>
</dbReference>
<organism evidence="5 6">
    <name type="scientific">Arenimonas oryziterrae DSM 21050 = YC6267</name>
    <dbReference type="NCBI Taxonomy" id="1121015"/>
    <lineage>
        <taxon>Bacteria</taxon>
        <taxon>Pseudomonadati</taxon>
        <taxon>Pseudomonadota</taxon>
        <taxon>Gammaproteobacteria</taxon>
        <taxon>Lysobacterales</taxon>
        <taxon>Lysobacteraceae</taxon>
        <taxon>Arenimonas</taxon>
    </lineage>
</organism>
<dbReference type="SUPFAM" id="SSF51735">
    <property type="entry name" value="NAD(P)-binding Rossmann-fold domains"/>
    <property type="match status" value="2"/>
</dbReference>
<feature type="transmembrane region" description="Helical" evidence="3">
    <location>
        <begin position="7"/>
        <end position="30"/>
    </location>
</feature>
<accession>A0A091BJG7</accession>
<keyword evidence="3" id="KW-0812">Transmembrane</keyword>
<dbReference type="Gene3D" id="3.40.50.720">
    <property type="entry name" value="NAD(P)-binding Rossmann-like Domain"/>
    <property type="match status" value="2"/>
</dbReference>
<dbReference type="PANTHER" id="PTHR43318:SF1">
    <property type="entry name" value="POLYSACCHARIDE BIOSYNTHESIS PROTEIN EPSC-RELATED"/>
    <property type="match status" value="1"/>
</dbReference>
<feature type="domain" description="Ketoreductase" evidence="4">
    <location>
        <begin position="283"/>
        <end position="450"/>
    </location>
</feature>
<comment type="caution">
    <text evidence="5">The sequence shown here is derived from an EMBL/GenBank/DDBJ whole genome shotgun (WGS) entry which is preliminary data.</text>
</comment>
<dbReference type="InterPro" id="IPR003869">
    <property type="entry name" value="Polysac_CapD-like"/>
</dbReference>
<keyword evidence="6" id="KW-1185">Reference proteome</keyword>
<protein>
    <recommendedName>
        <fullName evidence="4">Ketoreductase domain-containing protein</fullName>
    </recommendedName>
</protein>
<comment type="similarity">
    <text evidence="1">Belongs to the short-chain dehydrogenases/reductases (SDR) family.</text>
</comment>
<evidence type="ECO:0000256" key="3">
    <source>
        <dbReference type="SAM" id="Phobius"/>
    </source>
</evidence>
<evidence type="ECO:0000313" key="6">
    <source>
        <dbReference type="Proteomes" id="UP000029385"/>
    </source>
</evidence>
<dbReference type="PATRIC" id="fig|1121015.4.peg.25"/>
<dbReference type="SMART" id="SM00822">
    <property type="entry name" value="PKS_KR"/>
    <property type="match status" value="1"/>
</dbReference>
<feature type="transmembrane region" description="Helical" evidence="3">
    <location>
        <begin position="50"/>
        <end position="70"/>
    </location>
</feature>
<dbReference type="PANTHER" id="PTHR43318">
    <property type="entry name" value="UDP-N-ACETYLGLUCOSAMINE 4,6-DEHYDRATASE"/>
    <property type="match status" value="1"/>
</dbReference>